<gene>
    <name evidence="1" type="ORF">Ddye_005308</name>
</gene>
<sequence>MQMKGNLQLWISKFFPLYRWSLNSSPSGKMIGLECAGSRESLCIRNLEEVAEVSPFIVFLSKTKLNGMNLDKLKCSLGFIGCFCVNSGGSSGGLLLLWKDNLVATVLSFFAGHIDGQVCMEDGFL</sequence>
<comment type="caution">
    <text evidence="1">The sequence shown here is derived from an EMBL/GenBank/DDBJ whole genome shotgun (WGS) entry which is preliminary data.</text>
</comment>
<keyword evidence="2" id="KW-1185">Reference proteome</keyword>
<dbReference type="Proteomes" id="UP001280121">
    <property type="component" value="Unassembled WGS sequence"/>
</dbReference>
<name>A0AAD9XG82_9ROSI</name>
<reference evidence="1" key="1">
    <citation type="journal article" date="2023" name="Plant J.">
        <title>Genome sequences and population genomics provide insights into the demographic history, inbreeding, and mutation load of two 'living fossil' tree species of Dipteronia.</title>
        <authorList>
            <person name="Feng Y."/>
            <person name="Comes H.P."/>
            <person name="Chen J."/>
            <person name="Zhu S."/>
            <person name="Lu R."/>
            <person name="Zhang X."/>
            <person name="Li P."/>
            <person name="Qiu J."/>
            <person name="Olsen K.M."/>
            <person name="Qiu Y."/>
        </authorList>
    </citation>
    <scope>NUCLEOTIDE SEQUENCE</scope>
    <source>
        <strain evidence="1">KIB01</strain>
    </source>
</reference>
<evidence type="ECO:0000313" key="1">
    <source>
        <dbReference type="EMBL" id="KAK2658775.1"/>
    </source>
</evidence>
<proteinExistence type="predicted"/>
<protein>
    <submittedName>
        <fullName evidence="1">Uncharacterized protein</fullName>
    </submittedName>
</protein>
<evidence type="ECO:0000313" key="2">
    <source>
        <dbReference type="Proteomes" id="UP001280121"/>
    </source>
</evidence>
<dbReference type="AlphaFoldDB" id="A0AAD9XG82"/>
<accession>A0AAD9XG82</accession>
<dbReference type="EMBL" id="JANJYI010000002">
    <property type="protein sequence ID" value="KAK2658775.1"/>
    <property type="molecule type" value="Genomic_DNA"/>
</dbReference>
<organism evidence="1 2">
    <name type="scientific">Dipteronia dyeriana</name>
    <dbReference type="NCBI Taxonomy" id="168575"/>
    <lineage>
        <taxon>Eukaryota</taxon>
        <taxon>Viridiplantae</taxon>
        <taxon>Streptophyta</taxon>
        <taxon>Embryophyta</taxon>
        <taxon>Tracheophyta</taxon>
        <taxon>Spermatophyta</taxon>
        <taxon>Magnoliopsida</taxon>
        <taxon>eudicotyledons</taxon>
        <taxon>Gunneridae</taxon>
        <taxon>Pentapetalae</taxon>
        <taxon>rosids</taxon>
        <taxon>malvids</taxon>
        <taxon>Sapindales</taxon>
        <taxon>Sapindaceae</taxon>
        <taxon>Hippocastanoideae</taxon>
        <taxon>Acereae</taxon>
        <taxon>Dipteronia</taxon>
    </lineage>
</organism>